<keyword evidence="4" id="KW-1185">Reference proteome</keyword>
<feature type="region of interest" description="Disordered" evidence="1">
    <location>
        <begin position="204"/>
        <end position="240"/>
    </location>
</feature>
<sequence length="240" mass="26644">MINKSLPLIRTVAFGTVCLFSIIIFCLSVYTVSNIGAYHPFAALSLATSILSLLTLPVLYVVSKMRRGAIISFVAVEIVWLWLLWILWISSAGSTVTLPELNYCTGWGCPKARAIAAFDFLNWLVITFYIVVLFAFSIRSHLRGHTHVWKSEVIHFNWSAPAANNGFNEGGAAGPERKFTGTTVHLENTYQAQHPQVGNVNTVGPHALQQYPPQQPQYPPPQQQQVFVGAPRRIPQSPQV</sequence>
<proteinExistence type="predicted"/>
<keyword evidence="2" id="KW-0812">Transmembrane</keyword>
<feature type="transmembrane region" description="Helical" evidence="2">
    <location>
        <begin position="38"/>
        <end position="62"/>
    </location>
</feature>
<dbReference type="Proteomes" id="UP000290288">
    <property type="component" value="Unassembled WGS sequence"/>
</dbReference>
<comment type="caution">
    <text evidence="3">The sequence shown here is derived from an EMBL/GenBank/DDBJ whole genome shotgun (WGS) entry which is preliminary data.</text>
</comment>
<evidence type="ECO:0000313" key="3">
    <source>
        <dbReference type="EMBL" id="RXW23019.1"/>
    </source>
</evidence>
<name>A0A4Q2DS18_9AGAR</name>
<keyword evidence="2" id="KW-0472">Membrane</keyword>
<evidence type="ECO:0000256" key="1">
    <source>
        <dbReference type="SAM" id="MobiDB-lite"/>
    </source>
</evidence>
<evidence type="ECO:0000313" key="4">
    <source>
        <dbReference type="Proteomes" id="UP000290288"/>
    </source>
</evidence>
<feature type="compositionally biased region" description="Pro residues" evidence="1">
    <location>
        <begin position="213"/>
        <end position="222"/>
    </location>
</feature>
<dbReference type="OrthoDB" id="3364107at2759"/>
<gene>
    <name evidence="3" type="ORF">EST38_g2837</name>
</gene>
<keyword evidence="2" id="KW-1133">Transmembrane helix</keyword>
<organism evidence="3 4">
    <name type="scientific">Candolleomyces aberdarensis</name>
    <dbReference type="NCBI Taxonomy" id="2316362"/>
    <lineage>
        <taxon>Eukaryota</taxon>
        <taxon>Fungi</taxon>
        <taxon>Dikarya</taxon>
        <taxon>Basidiomycota</taxon>
        <taxon>Agaricomycotina</taxon>
        <taxon>Agaricomycetes</taxon>
        <taxon>Agaricomycetidae</taxon>
        <taxon>Agaricales</taxon>
        <taxon>Agaricineae</taxon>
        <taxon>Psathyrellaceae</taxon>
        <taxon>Candolleomyces</taxon>
    </lineage>
</organism>
<feature type="transmembrane region" description="Helical" evidence="2">
    <location>
        <begin position="69"/>
        <end position="89"/>
    </location>
</feature>
<evidence type="ECO:0008006" key="5">
    <source>
        <dbReference type="Google" id="ProtNLM"/>
    </source>
</evidence>
<accession>A0A4Q2DS18</accession>
<dbReference type="EMBL" id="SDEE01000054">
    <property type="protein sequence ID" value="RXW23019.1"/>
    <property type="molecule type" value="Genomic_DNA"/>
</dbReference>
<dbReference type="STRING" id="2316362.A0A4Q2DS18"/>
<feature type="transmembrane region" description="Helical" evidence="2">
    <location>
        <begin position="12"/>
        <end position="32"/>
    </location>
</feature>
<dbReference type="AlphaFoldDB" id="A0A4Q2DS18"/>
<reference evidence="3 4" key="1">
    <citation type="submission" date="2019-01" db="EMBL/GenBank/DDBJ databases">
        <title>Draft genome sequence of Psathyrella aberdarensis IHI B618.</title>
        <authorList>
            <person name="Buettner E."/>
            <person name="Kellner H."/>
        </authorList>
    </citation>
    <scope>NUCLEOTIDE SEQUENCE [LARGE SCALE GENOMIC DNA]</scope>
    <source>
        <strain evidence="3 4">IHI B618</strain>
    </source>
</reference>
<protein>
    <recommendedName>
        <fullName evidence="5">MARVEL domain-containing protein</fullName>
    </recommendedName>
</protein>
<evidence type="ECO:0000256" key="2">
    <source>
        <dbReference type="SAM" id="Phobius"/>
    </source>
</evidence>
<feature type="transmembrane region" description="Helical" evidence="2">
    <location>
        <begin position="120"/>
        <end position="138"/>
    </location>
</feature>